<sequence length="293" mass="30925">MPPIYKKALVLGATSGIGEALAAKLVSEGTKVVVVGRRQANLDAFVQKHGKGGGDSGSTEATATVTAARFDVTDLDAIKPFAASITAQHPDLDCVVVNSGVQRAFDFARPEEGVDLAQVALELNTNYTSAVYLTTAFLPHLASVSGGGHLVFVSATLGLVPSLIRTPNYNASKAALHAFIMAVRQQLKEANQAGGGGGGGSGVRIVEVFPPAVQTELHDAKHQPDLVDGGEIGMPLDVYTEKMYEGLVRGDEQFAVGPGEALLREGGWEDQRRKLFQEQNVAIQGMLSKYLKK</sequence>
<name>A0ACC0UV68_9HYPO</name>
<protein>
    <submittedName>
        <fullName evidence="1">Uncharacterized protein</fullName>
    </submittedName>
</protein>
<accession>A0ACC0UV68</accession>
<dbReference type="EMBL" id="CM047946">
    <property type="protein sequence ID" value="KAI9897414.1"/>
    <property type="molecule type" value="Genomic_DNA"/>
</dbReference>
<proteinExistence type="predicted"/>
<dbReference type="Proteomes" id="UP001163324">
    <property type="component" value="Chromosome 7"/>
</dbReference>
<evidence type="ECO:0000313" key="1">
    <source>
        <dbReference type="EMBL" id="KAI9897414.1"/>
    </source>
</evidence>
<gene>
    <name evidence="1" type="ORF">N3K66_007270</name>
</gene>
<reference evidence="1" key="1">
    <citation type="submission" date="2022-10" db="EMBL/GenBank/DDBJ databases">
        <title>Complete Genome of Trichothecium roseum strain YXFP-22015, a Plant Pathogen Isolated from Citrus.</title>
        <authorList>
            <person name="Wang Y."/>
            <person name="Zhu L."/>
        </authorList>
    </citation>
    <scope>NUCLEOTIDE SEQUENCE</scope>
    <source>
        <strain evidence="1">YXFP-22015</strain>
    </source>
</reference>
<comment type="caution">
    <text evidence="1">The sequence shown here is derived from an EMBL/GenBank/DDBJ whole genome shotgun (WGS) entry which is preliminary data.</text>
</comment>
<evidence type="ECO:0000313" key="2">
    <source>
        <dbReference type="Proteomes" id="UP001163324"/>
    </source>
</evidence>
<keyword evidence="2" id="KW-1185">Reference proteome</keyword>
<organism evidence="1 2">
    <name type="scientific">Trichothecium roseum</name>
    <dbReference type="NCBI Taxonomy" id="47278"/>
    <lineage>
        <taxon>Eukaryota</taxon>
        <taxon>Fungi</taxon>
        <taxon>Dikarya</taxon>
        <taxon>Ascomycota</taxon>
        <taxon>Pezizomycotina</taxon>
        <taxon>Sordariomycetes</taxon>
        <taxon>Hypocreomycetidae</taxon>
        <taxon>Hypocreales</taxon>
        <taxon>Hypocreales incertae sedis</taxon>
        <taxon>Trichothecium</taxon>
    </lineage>
</organism>